<organism evidence="12 13">
    <name type="scientific">Desulfoprunum benzoelyticum</name>
    <dbReference type="NCBI Taxonomy" id="1506996"/>
    <lineage>
        <taxon>Bacteria</taxon>
        <taxon>Pseudomonadati</taxon>
        <taxon>Thermodesulfobacteriota</taxon>
        <taxon>Desulfobulbia</taxon>
        <taxon>Desulfobulbales</taxon>
        <taxon>Desulfobulbaceae</taxon>
        <taxon>Desulfoprunum</taxon>
    </lineage>
</organism>
<dbReference type="SUPFAM" id="SSF56349">
    <property type="entry name" value="DNA breaking-rejoining enzymes"/>
    <property type="match status" value="1"/>
</dbReference>
<dbReference type="InterPro" id="IPR011010">
    <property type="entry name" value="DNA_brk_join_enz"/>
</dbReference>
<evidence type="ECO:0000256" key="9">
    <source>
        <dbReference type="HAMAP-Rule" id="MF_01808"/>
    </source>
</evidence>
<dbReference type="InterPro" id="IPR050090">
    <property type="entry name" value="Tyrosine_recombinase_XerCD"/>
</dbReference>
<sequence>MEQCIHLFSRWLETEKGYSLHTVSGYRHDLLEFAATLGDDRSVASMSPATVRAYVVSLHRTNGAATVCRKLSALRTFVRFLLREKILAADPLIGIAGPKVHRYIPVFLTVDETFLLLDTPGSRDTFMARDRAILELLYSTGMRVSELVSRDVADLDFAEEVLRVRGKGNKERLVPVGRPAIEAVRNWLPQRDRLLAERAGRNRAIDPAPLFLNGRGGRLTSRSVERMVRSYGERAGISQIVTPHALRHSFATHLLEMGADLRSVQELLGHASLSTTQRYTHLTLDHLSEVYDKAHPLARSNDE</sequence>
<dbReference type="RefSeq" id="WP_183349786.1">
    <property type="nucleotide sequence ID" value="NZ_JACHEO010000006.1"/>
</dbReference>
<comment type="caution">
    <text evidence="12">The sequence shown here is derived from an EMBL/GenBank/DDBJ whole genome shotgun (WGS) entry which is preliminary data.</text>
</comment>
<name>A0A840V1M7_9BACT</name>
<feature type="active site" evidence="9">
    <location>
        <position position="143"/>
    </location>
</feature>
<evidence type="ECO:0000313" key="13">
    <source>
        <dbReference type="Proteomes" id="UP000539642"/>
    </source>
</evidence>
<dbReference type="PROSITE" id="PS51898">
    <property type="entry name" value="TYR_RECOMBINASE"/>
    <property type="match status" value="1"/>
</dbReference>
<comment type="function">
    <text evidence="9">Site-specific tyrosine recombinase, which acts by catalyzing the cutting and rejoining of the recombining DNA molecules. The XerC-XerD complex is essential to convert dimers of the bacterial chromosome into monomers to permit their segregation at cell division. It also contributes to the segregational stability of plasmids.</text>
</comment>
<dbReference type="InterPro" id="IPR013762">
    <property type="entry name" value="Integrase-like_cat_sf"/>
</dbReference>
<dbReference type="GO" id="GO:0051301">
    <property type="term" value="P:cell division"/>
    <property type="evidence" value="ECO:0007669"/>
    <property type="project" value="UniProtKB-KW"/>
</dbReference>
<evidence type="ECO:0000256" key="5">
    <source>
        <dbReference type="ARBA" id="ARBA00022908"/>
    </source>
</evidence>
<dbReference type="Gene3D" id="1.10.150.130">
    <property type="match status" value="1"/>
</dbReference>
<dbReference type="PROSITE" id="PS51900">
    <property type="entry name" value="CB"/>
    <property type="match status" value="1"/>
</dbReference>
<dbReference type="GO" id="GO:0006313">
    <property type="term" value="P:DNA transposition"/>
    <property type="evidence" value="ECO:0007669"/>
    <property type="project" value="UniProtKB-UniRule"/>
</dbReference>
<feature type="active site" evidence="9">
    <location>
        <position position="270"/>
    </location>
</feature>
<dbReference type="InterPro" id="IPR010998">
    <property type="entry name" value="Integrase_recombinase_N"/>
</dbReference>
<comment type="subunit">
    <text evidence="9">Forms a cyclic heterotetrameric complex composed of two molecules of XerC and two molecules of XerD.</text>
</comment>
<dbReference type="CDD" id="cd00798">
    <property type="entry name" value="INT_XerDC_C"/>
    <property type="match status" value="1"/>
</dbReference>
<dbReference type="GO" id="GO:0005737">
    <property type="term" value="C:cytoplasm"/>
    <property type="evidence" value="ECO:0007669"/>
    <property type="project" value="UniProtKB-SubCell"/>
</dbReference>
<dbReference type="InterPro" id="IPR023009">
    <property type="entry name" value="Tyrosine_recombinase_XerC/XerD"/>
</dbReference>
<proteinExistence type="inferred from homology"/>
<keyword evidence="2 9" id="KW-0963">Cytoplasm</keyword>
<gene>
    <name evidence="9" type="primary">xerC</name>
    <name evidence="12" type="ORF">HNQ81_001474</name>
</gene>
<feature type="domain" description="Core-binding (CB)" evidence="11">
    <location>
        <begin position="1"/>
        <end position="82"/>
    </location>
</feature>
<evidence type="ECO:0000313" key="12">
    <source>
        <dbReference type="EMBL" id="MBB5347750.1"/>
    </source>
</evidence>
<keyword evidence="6 9" id="KW-0238">DNA-binding</keyword>
<feature type="active site" evidence="9">
    <location>
        <position position="247"/>
    </location>
</feature>
<evidence type="ECO:0000256" key="4">
    <source>
        <dbReference type="ARBA" id="ARBA00022829"/>
    </source>
</evidence>
<dbReference type="PANTHER" id="PTHR30349:SF81">
    <property type="entry name" value="TYROSINE RECOMBINASE XERC"/>
    <property type="match status" value="1"/>
</dbReference>
<comment type="similarity">
    <text evidence="9">Belongs to the 'phage' integrase family. XerC subfamily.</text>
</comment>
<evidence type="ECO:0000259" key="11">
    <source>
        <dbReference type="PROSITE" id="PS51900"/>
    </source>
</evidence>
<feature type="active site" description="O-(3'-phospho-DNA)-tyrosine intermediate" evidence="9">
    <location>
        <position position="279"/>
    </location>
</feature>
<comment type="subcellular location">
    <subcellularLocation>
        <location evidence="1 9">Cytoplasm</location>
    </subcellularLocation>
</comment>
<keyword evidence="3 9" id="KW-0132">Cell division</keyword>
<evidence type="ECO:0000256" key="2">
    <source>
        <dbReference type="ARBA" id="ARBA00022490"/>
    </source>
</evidence>
<dbReference type="Pfam" id="PF02899">
    <property type="entry name" value="Phage_int_SAM_1"/>
    <property type="match status" value="1"/>
</dbReference>
<evidence type="ECO:0000256" key="3">
    <source>
        <dbReference type="ARBA" id="ARBA00022618"/>
    </source>
</evidence>
<accession>A0A840V1M7</accession>
<feature type="active site" evidence="9">
    <location>
        <position position="244"/>
    </location>
</feature>
<dbReference type="InterPro" id="IPR002104">
    <property type="entry name" value="Integrase_catalytic"/>
</dbReference>
<keyword evidence="5 9" id="KW-0229">DNA integration</keyword>
<feature type="active site" evidence="9">
    <location>
        <position position="167"/>
    </location>
</feature>
<dbReference type="GO" id="GO:0007059">
    <property type="term" value="P:chromosome segregation"/>
    <property type="evidence" value="ECO:0007669"/>
    <property type="project" value="UniProtKB-UniRule"/>
</dbReference>
<dbReference type="PANTHER" id="PTHR30349">
    <property type="entry name" value="PHAGE INTEGRASE-RELATED"/>
    <property type="match status" value="1"/>
</dbReference>
<keyword evidence="8 9" id="KW-0131">Cell cycle</keyword>
<keyword evidence="13" id="KW-1185">Reference proteome</keyword>
<dbReference type="EMBL" id="JACHEO010000006">
    <property type="protein sequence ID" value="MBB5347750.1"/>
    <property type="molecule type" value="Genomic_DNA"/>
</dbReference>
<dbReference type="InterPro" id="IPR004107">
    <property type="entry name" value="Integrase_SAM-like_N"/>
</dbReference>
<dbReference type="Proteomes" id="UP000539642">
    <property type="component" value="Unassembled WGS sequence"/>
</dbReference>
<reference evidence="12 13" key="1">
    <citation type="submission" date="2020-08" db="EMBL/GenBank/DDBJ databases">
        <title>Genomic Encyclopedia of Type Strains, Phase IV (KMG-IV): sequencing the most valuable type-strain genomes for metagenomic binning, comparative biology and taxonomic classification.</title>
        <authorList>
            <person name="Goeker M."/>
        </authorList>
    </citation>
    <scope>NUCLEOTIDE SEQUENCE [LARGE SCALE GENOMIC DNA]</scope>
    <source>
        <strain evidence="12 13">DSM 28570</strain>
    </source>
</reference>
<dbReference type="InterPro" id="IPR044068">
    <property type="entry name" value="CB"/>
</dbReference>
<dbReference type="GO" id="GO:0009037">
    <property type="term" value="F:tyrosine-based site-specific recombinase activity"/>
    <property type="evidence" value="ECO:0007669"/>
    <property type="project" value="UniProtKB-UniRule"/>
</dbReference>
<dbReference type="AlphaFoldDB" id="A0A840V1M7"/>
<protein>
    <recommendedName>
        <fullName evidence="9">Tyrosine recombinase XerC</fullName>
    </recommendedName>
</protein>
<keyword evidence="7 9" id="KW-0233">DNA recombination</keyword>
<evidence type="ECO:0000256" key="7">
    <source>
        <dbReference type="ARBA" id="ARBA00023172"/>
    </source>
</evidence>
<evidence type="ECO:0000256" key="8">
    <source>
        <dbReference type="ARBA" id="ARBA00023306"/>
    </source>
</evidence>
<dbReference type="GO" id="GO:0003677">
    <property type="term" value="F:DNA binding"/>
    <property type="evidence" value="ECO:0007669"/>
    <property type="project" value="UniProtKB-UniRule"/>
</dbReference>
<feature type="domain" description="Tyr recombinase" evidence="10">
    <location>
        <begin position="103"/>
        <end position="292"/>
    </location>
</feature>
<evidence type="ECO:0000256" key="6">
    <source>
        <dbReference type="ARBA" id="ARBA00023125"/>
    </source>
</evidence>
<evidence type="ECO:0000256" key="1">
    <source>
        <dbReference type="ARBA" id="ARBA00004496"/>
    </source>
</evidence>
<dbReference type="Pfam" id="PF00589">
    <property type="entry name" value="Phage_integrase"/>
    <property type="match status" value="1"/>
</dbReference>
<dbReference type="Gene3D" id="1.10.443.10">
    <property type="entry name" value="Intergrase catalytic core"/>
    <property type="match status" value="1"/>
</dbReference>
<keyword evidence="4 9" id="KW-0159">Chromosome partition</keyword>
<dbReference type="HAMAP" id="MF_01808">
    <property type="entry name" value="Recomb_XerC_XerD"/>
    <property type="match status" value="1"/>
</dbReference>
<dbReference type="NCBIfam" id="NF001399">
    <property type="entry name" value="PRK00283.1"/>
    <property type="match status" value="1"/>
</dbReference>
<evidence type="ECO:0000259" key="10">
    <source>
        <dbReference type="PROSITE" id="PS51898"/>
    </source>
</evidence>